<dbReference type="PANTHER" id="PTHR11412:SF171">
    <property type="entry name" value="PREGNANCY ZONE PROTEIN-LIKE PROTEIN"/>
    <property type="match status" value="1"/>
</dbReference>
<dbReference type="EMBL" id="QCYY01003359">
    <property type="protein sequence ID" value="ROT63906.1"/>
    <property type="molecule type" value="Genomic_DNA"/>
</dbReference>
<keyword evidence="1" id="KW-1015">Disulfide bond</keyword>
<dbReference type="InterPro" id="IPR013783">
    <property type="entry name" value="Ig-like_fold"/>
</dbReference>
<dbReference type="GO" id="GO:0005615">
    <property type="term" value="C:extracellular space"/>
    <property type="evidence" value="ECO:0007669"/>
    <property type="project" value="InterPro"/>
</dbReference>
<evidence type="ECO:0000256" key="2">
    <source>
        <dbReference type="SAM" id="SignalP"/>
    </source>
</evidence>
<dbReference type="Gene3D" id="2.60.40.690">
    <property type="entry name" value="Alpha-macroglobulin, receptor-binding domain"/>
    <property type="match status" value="1"/>
</dbReference>
<reference evidence="4 5" key="2">
    <citation type="submission" date="2019-01" db="EMBL/GenBank/DDBJ databases">
        <title>The decoding of complex shrimp genome reveals the adaptation for benthos swimmer, frequently molting mechanism and breeding impact on genome.</title>
        <authorList>
            <person name="Sun Y."/>
            <person name="Gao Y."/>
            <person name="Yu Y."/>
        </authorList>
    </citation>
    <scope>NUCLEOTIDE SEQUENCE [LARGE SCALE GENOMIC DNA]</scope>
    <source>
        <tissue evidence="4">Muscle</tissue>
    </source>
</reference>
<proteinExistence type="predicted"/>
<reference evidence="4 5" key="1">
    <citation type="submission" date="2018-04" db="EMBL/GenBank/DDBJ databases">
        <authorList>
            <person name="Zhang X."/>
            <person name="Yuan J."/>
            <person name="Li F."/>
            <person name="Xiang J."/>
        </authorList>
    </citation>
    <scope>NUCLEOTIDE SEQUENCE [LARGE SCALE GENOMIC DNA]</scope>
    <source>
        <tissue evidence="4">Muscle</tissue>
    </source>
</reference>
<evidence type="ECO:0000256" key="1">
    <source>
        <dbReference type="ARBA" id="ARBA00023157"/>
    </source>
</evidence>
<dbReference type="InterPro" id="IPR008930">
    <property type="entry name" value="Terpenoid_cyclase/PrenylTrfase"/>
</dbReference>
<protein>
    <submittedName>
        <fullName evidence="4">Alpha 2 macroglobulin</fullName>
    </submittedName>
</protein>
<sequence length="722" mass="79416">MRRDLCQLRVFLFLFFSCPSLRLVCLHNSPSFLILPPSSFFFSSRSPSLQLLFCSLYQPFFSPLGGQGRVRPPGEGRGTVRADIHHHLHALLLGLDPPALRQARRGPARQPWISVFNYLDQPLPVRVILEESSEYEVVEDPSLGTGNERTSCLAPQDKVVHTIKIQALALGDVNLTVSAFVDSSIPEACDTTEPVVKRDTLIKPIKVEAEGFPREETWTKYVCAEELAEGKDSMEVWQVAPPEKIVADSARGWVTAVGDLLALSLENLGSLIRMPYGCGEQNMINFAPNIYIMQYLEATRQGTPETTEKLLRFMRTGYQRELLYRRTNGSFSAFGNADDSGSTWLTAFVLKSFAQADPYISGGLADSGTPVPLTAYVLTALIEAGTIPTARIVTDATRCVLSDSSSDPYTVAVKAYALALAKHPEAQTLLQQLIDMAVVEENAMYWETATGSSKSSPLAVETAGYAILAMMTQDPEQYVLNARKVVKWITTKRNGLGGFYSTQDTVVALQAMASYETNTHQGPLDVVATVTAKDFSHAFTVNENNKLLEQLQKLPTFPTDVTVNIEGQGCAVMQAVLRYNIPEPEASDAFALNVTATNDPSGGCVSKRVQACSSYLLPDGKSNMAVIEVNLISGFIPEKEDLKAVVKYNSKVVKRYDVDGSKVSFYIEEFKAGEEVCVSFRISREVEIENTKPGSVVVYDYYQPEFAVSKSYSFPAIDGCTR</sequence>
<dbReference type="OrthoDB" id="6348147at2759"/>
<dbReference type="CDD" id="cd02897">
    <property type="entry name" value="A2M_2"/>
    <property type="match status" value="1"/>
</dbReference>
<dbReference type="AlphaFoldDB" id="A0A423SI55"/>
<dbReference type="SMART" id="SM01419">
    <property type="entry name" value="Thiol-ester_cl"/>
    <property type="match status" value="1"/>
</dbReference>
<dbReference type="InterPro" id="IPR009048">
    <property type="entry name" value="A-macroglobulin_rcpt-bd"/>
</dbReference>
<dbReference type="InterPro" id="IPR011626">
    <property type="entry name" value="Alpha-macroglobulin_TED"/>
</dbReference>
<dbReference type="InterPro" id="IPR019742">
    <property type="entry name" value="MacrogloblnA2_CS"/>
</dbReference>
<dbReference type="InterPro" id="IPR047565">
    <property type="entry name" value="Alpha-macroglob_thiol-ester_cl"/>
</dbReference>
<feature type="chain" id="PRO_5019144846" evidence="2">
    <location>
        <begin position="23"/>
        <end position="722"/>
    </location>
</feature>
<organism evidence="4 5">
    <name type="scientific">Penaeus vannamei</name>
    <name type="common">Whiteleg shrimp</name>
    <name type="synonym">Litopenaeus vannamei</name>
    <dbReference type="NCBI Taxonomy" id="6689"/>
    <lineage>
        <taxon>Eukaryota</taxon>
        <taxon>Metazoa</taxon>
        <taxon>Ecdysozoa</taxon>
        <taxon>Arthropoda</taxon>
        <taxon>Crustacea</taxon>
        <taxon>Multicrustacea</taxon>
        <taxon>Malacostraca</taxon>
        <taxon>Eumalacostraca</taxon>
        <taxon>Eucarida</taxon>
        <taxon>Decapoda</taxon>
        <taxon>Dendrobranchiata</taxon>
        <taxon>Penaeoidea</taxon>
        <taxon>Penaeidae</taxon>
        <taxon>Penaeus</taxon>
    </lineage>
</organism>
<dbReference type="STRING" id="6689.A0A423SI55"/>
<comment type="caution">
    <text evidence="4">The sequence shown here is derived from an EMBL/GenBank/DDBJ whole genome shotgun (WGS) entry which is preliminary data.</text>
</comment>
<evidence type="ECO:0000313" key="4">
    <source>
        <dbReference type="EMBL" id="ROT63906.1"/>
    </source>
</evidence>
<keyword evidence="5" id="KW-1185">Reference proteome</keyword>
<gene>
    <name evidence="4" type="ORF">C7M84_018195</name>
</gene>
<dbReference type="SUPFAM" id="SSF48239">
    <property type="entry name" value="Terpenoid cyclases/Protein prenyltransferases"/>
    <property type="match status" value="1"/>
</dbReference>
<dbReference type="Gene3D" id="2.60.40.10">
    <property type="entry name" value="Immunoglobulins"/>
    <property type="match status" value="1"/>
</dbReference>
<dbReference type="SUPFAM" id="SSF49410">
    <property type="entry name" value="Alpha-macroglobulin receptor domain"/>
    <property type="match status" value="1"/>
</dbReference>
<keyword evidence="2" id="KW-0732">Signal</keyword>
<accession>A0A423SI55</accession>
<feature type="domain" description="Alpha-macroglobulin receptor-binding" evidence="3">
    <location>
        <begin position="622"/>
        <end position="712"/>
    </location>
</feature>
<dbReference type="InterPro" id="IPR036595">
    <property type="entry name" value="A-macroglobulin_rcpt-bd_sf"/>
</dbReference>
<dbReference type="PROSITE" id="PS00477">
    <property type="entry name" value="ALPHA_2_MACROGLOBULIN"/>
    <property type="match status" value="1"/>
</dbReference>
<evidence type="ECO:0000313" key="5">
    <source>
        <dbReference type="Proteomes" id="UP000283509"/>
    </source>
</evidence>
<dbReference type="Proteomes" id="UP000283509">
    <property type="component" value="Unassembled WGS sequence"/>
</dbReference>
<dbReference type="Pfam" id="PF07677">
    <property type="entry name" value="A2M_recep"/>
    <property type="match status" value="1"/>
</dbReference>
<dbReference type="PANTHER" id="PTHR11412">
    <property type="entry name" value="MACROGLOBULIN / COMPLEMENT"/>
    <property type="match status" value="1"/>
</dbReference>
<evidence type="ECO:0000259" key="3">
    <source>
        <dbReference type="SMART" id="SM01361"/>
    </source>
</evidence>
<dbReference type="SMART" id="SM01361">
    <property type="entry name" value="A2M_recep"/>
    <property type="match status" value="1"/>
</dbReference>
<dbReference type="Pfam" id="PF07678">
    <property type="entry name" value="TED_complement"/>
    <property type="match status" value="2"/>
</dbReference>
<dbReference type="InterPro" id="IPR050473">
    <property type="entry name" value="A2M/Complement_sys"/>
</dbReference>
<feature type="signal peptide" evidence="2">
    <location>
        <begin position="1"/>
        <end position="22"/>
    </location>
</feature>
<name>A0A423SI55_PENVA</name>
<dbReference type="InterPro" id="IPR041813">
    <property type="entry name" value="A2M_TED"/>
</dbReference>
<dbReference type="Gene3D" id="1.50.10.20">
    <property type="match status" value="2"/>
</dbReference>